<evidence type="ECO:0000256" key="1">
    <source>
        <dbReference type="SAM" id="MobiDB-lite"/>
    </source>
</evidence>
<dbReference type="EMBL" id="SMMG02000003">
    <property type="protein sequence ID" value="KAA3479847.1"/>
    <property type="molecule type" value="Genomic_DNA"/>
</dbReference>
<evidence type="ECO:0000313" key="2">
    <source>
        <dbReference type="EMBL" id="KAA3479847.1"/>
    </source>
</evidence>
<accession>A0A5B6WFA2</accession>
<gene>
    <name evidence="2" type="ORF">EPI10_020328</name>
</gene>
<organism evidence="2 3">
    <name type="scientific">Gossypium australe</name>
    <dbReference type="NCBI Taxonomy" id="47621"/>
    <lineage>
        <taxon>Eukaryota</taxon>
        <taxon>Viridiplantae</taxon>
        <taxon>Streptophyta</taxon>
        <taxon>Embryophyta</taxon>
        <taxon>Tracheophyta</taxon>
        <taxon>Spermatophyta</taxon>
        <taxon>Magnoliopsida</taxon>
        <taxon>eudicotyledons</taxon>
        <taxon>Gunneridae</taxon>
        <taxon>Pentapetalae</taxon>
        <taxon>rosids</taxon>
        <taxon>malvids</taxon>
        <taxon>Malvales</taxon>
        <taxon>Malvaceae</taxon>
        <taxon>Malvoideae</taxon>
        <taxon>Gossypium</taxon>
    </lineage>
</organism>
<sequence length="126" mass="14682">MRWRKKRKEKNETERGRGQVGTDDISPHIQDFCIRRYPERKEPRRETEEEMLGNLNINVISEEGIGGENLSNIRPYVPGSILNNWTVEEIPIVFRDQIESPDINDMSDITTDSESPFEQDLCTEDS</sequence>
<dbReference type="GO" id="GO:0032259">
    <property type="term" value="P:methylation"/>
    <property type="evidence" value="ECO:0007669"/>
    <property type="project" value="UniProtKB-KW"/>
</dbReference>
<protein>
    <submittedName>
        <fullName evidence="2">Trans-resveratrol di-O-methyltransferase-like</fullName>
    </submittedName>
</protein>
<name>A0A5B6WFA2_9ROSI</name>
<feature type="region of interest" description="Disordered" evidence="1">
    <location>
        <begin position="99"/>
        <end position="126"/>
    </location>
</feature>
<keyword evidence="2" id="KW-0489">Methyltransferase</keyword>
<feature type="compositionally biased region" description="Acidic residues" evidence="1">
    <location>
        <begin position="115"/>
        <end position="126"/>
    </location>
</feature>
<keyword evidence="2" id="KW-0808">Transferase</keyword>
<feature type="region of interest" description="Disordered" evidence="1">
    <location>
        <begin position="1"/>
        <end position="27"/>
    </location>
</feature>
<reference evidence="3" key="1">
    <citation type="journal article" date="2019" name="Plant Biotechnol. J.">
        <title>Genome sequencing of the Australian wild diploid species Gossypium australe highlights disease resistance and delayed gland morphogenesis.</title>
        <authorList>
            <person name="Cai Y."/>
            <person name="Cai X."/>
            <person name="Wang Q."/>
            <person name="Wang P."/>
            <person name="Zhang Y."/>
            <person name="Cai C."/>
            <person name="Xu Y."/>
            <person name="Wang K."/>
            <person name="Zhou Z."/>
            <person name="Wang C."/>
            <person name="Geng S."/>
            <person name="Li B."/>
            <person name="Dong Q."/>
            <person name="Hou Y."/>
            <person name="Wang H."/>
            <person name="Ai P."/>
            <person name="Liu Z."/>
            <person name="Yi F."/>
            <person name="Sun M."/>
            <person name="An G."/>
            <person name="Cheng J."/>
            <person name="Zhang Y."/>
            <person name="Shi Q."/>
            <person name="Xie Y."/>
            <person name="Shi X."/>
            <person name="Chang Y."/>
            <person name="Huang F."/>
            <person name="Chen Y."/>
            <person name="Hong S."/>
            <person name="Mi L."/>
            <person name="Sun Q."/>
            <person name="Zhang L."/>
            <person name="Zhou B."/>
            <person name="Peng R."/>
            <person name="Zhang X."/>
            <person name="Liu F."/>
        </authorList>
    </citation>
    <scope>NUCLEOTIDE SEQUENCE [LARGE SCALE GENOMIC DNA]</scope>
    <source>
        <strain evidence="3">cv. PA1801</strain>
    </source>
</reference>
<keyword evidence="3" id="KW-1185">Reference proteome</keyword>
<evidence type="ECO:0000313" key="3">
    <source>
        <dbReference type="Proteomes" id="UP000325315"/>
    </source>
</evidence>
<proteinExistence type="predicted"/>
<comment type="caution">
    <text evidence="2">The sequence shown here is derived from an EMBL/GenBank/DDBJ whole genome shotgun (WGS) entry which is preliminary data.</text>
</comment>
<dbReference type="AlphaFoldDB" id="A0A5B6WFA2"/>
<dbReference type="Proteomes" id="UP000325315">
    <property type="component" value="Unassembled WGS sequence"/>
</dbReference>
<dbReference type="GO" id="GO:0008168">
    <property type="term" value="F:methyltransferase activity"/>
    <property type="evidence" value="ECO:0007669"/>
    <property type="project" value="UniProtKB-KW"/>
</dbReference>